<dbReference type="Gene3D" id="2.130.10.130">
    <property type="entry name" value="Integrin alpha, N-terminal"/>
    <property type="match status" value="2"/>
</dbReference>
<keyword evidence="1" id="KW-0732">Signal</keyword>
<dbReference type="InterPro" id="IPR013517">
    <property type="entry name" value="FG-GAP"/>
</dbReference>
<dbReference type="SUPFAM" id="SSF50965">
    <property type="entry name" value="Galactose oxidase, central domain"/>
    <property type="match status" value="1"/>
</dbReference>
<name>A0A7D5LCE1_9EURY</name>
<dbReference type="RefSeq" id="WP_179269895.1">
    <property type="nucleotide sequence ID" value="NZ_CP058579.1"/>
</dbReference>
<accession>A0A7D5LCE1</accession>
<gene>
    <name evidence="2" type="ORF">HUG12_16860</name>
</gene>
<dbReference type="OrthoDB" id="242361at2157"/>
<dbReference type="InterPro" id="IPR011043">
    <property type="entry name" value="Gal_Oxase/kelch_b-propeller"/>
</dbReference>
<dbReference type="Proteomes" id="UP000509626">
    <property type="component" value="Chromosome"/>
</dbReference>
<evidence type="ECO:0000256" key="1">
    <source>
        <dbReference type="ARBA" id="ARBA00022729"/>
    </source>
</evidence>
<dbReference type="Gene3D" id="2.60.120.380">
    <property type="match status" value="1"/>
</dbReference>
<dbReference type="AlphaFoldDB" id="A0A7D5LCE1"/>
<sequence>MSGDNAVLAGSEGIFFDRRDGEWNRDTNVRPDIVTRDVAFGVAASLSGDTAVIGAPYDTPTFSGSVYVYRRRNGEWTRETKLVPDDVRAGGRFGQSVAVSGNTAVIEARGYAGELGAVYVFSRQGGQWSREAKLGPNDVEEEHVMGRSVAISENTIVIGVYDNVSGDAYVFSRQNGQWERTTTLHPDGKSSYKFGNAVAVNEDTALIGAIEDNGFRGAVYVFNRSGGSWDSETKLRPNDPHPSSWFGQAVSIDGNSALVGAPGDLFTVENGGTAGPKSLPGSAYVFAREDGDWTQSGKLTPMSEQYERFEEFGATVALSEATALIGASQDKDQEFDQALMFNYGGYQGETSELVPESSIECGGMIECHLGDDSGSGQDSTGFPYADHFYDVYSFSGKQHDIVTISMDIDYSGGRTGESRNPYLILLDPSQGVVAADDDSGLRKNALIATELPEDGEYTIVATSTEPGQKFEYSIRLGCENPE</sequence>
<reference evidence="2 3" key="1">
    <citation type="submission" date="2020-06" db="EMBL/GenBank/DDBJ databases">
        <title>NJ-3-1, isolated from saline soil.</title>
        <authorList>
            <person name="Cui H.L."/>
            <person name="Shi X."/>
        </authorList>
    </citation>
    <scope>NUCLEOTIDE SEQUENCE [LARGE SCALE GENOMIC DNA]</scope>
    <source>
        <strain evidence="2 3">NJ-3-1</strain>
    </source>
</reference>
<dbReference type="PANTHER" id="PTHR36220">
    <property type="entry name" value="UNNAMED PRODUCT"/>
    <property type="match status" value="1"/>
</dbReference>
<dbReference type="PANTHER" id="PTHR36220:SF1">
    <property type="entry name" value="GAMMA TUBULIN COMPLEX COMPONENT C-TERMINAL DOMAIN-CONTAINING PROTEIN"/>
    <property type="match status" value="1"/>
</dbReference>
<organism evidence="2 3">
    <name type="scientific">Halorarum salinum</name>
    <dbReference type="NCBI Taxonomy" id="2743089"/>
    <lineage>
        <taxon>Archaea</taxon>
        <taxon>Methanobacteriati</taxon>
        <taxon>Methanobacteriota</taxon>
        <taxon>Stenosarchaea group</taxon>
        <taxon>Halobacteria</taxon>
        <taxon>Halobacteriales</taxon>
        <taxon>Haloferacaceae</taxon>
        <taxon>Halorarum</taxon>
    </lineage>
</organism>
<dbReference type="Pfam" id="PF14312">
    <property type="entry name" value="FG-GAP_2"/>
    <property type="match status" value="5"/>
</dbReference>
<evidence type="ECO:0000313" key="2">
    <source>
        <dbReference type="EMBL" id="QLG63310.1"/>
    </source>
</evidence>
<evidence type="ECO:0008006" key="4">
    <source>
        <dbReference type="Google" id="ProtNLM"/>
    </source>
</evidence>
<proteinExistence type="predicted"/>
<dbReference type="InterPro" id="IPR028994">
    <property type="entry name" value="Integrin_alpha_N"/>
</dbReference>
<dbReference type="GeneID" id="56039165"/>
<dbReference type="KEGG" id="halu:HUG12_16860"/>
<keyword evidence="3" id="KW-1185">Reference proteome</keyword>
<protein>
    <recommendedName>
        <fullName evidence="4">Peptidase C-terminal archaeal/bacterial domain-containing protein</fullName>
    </recommendedName>
</protein>
<dbReference type="EMBL" id="CP058579">
    <property type="protein sequence ID" value="QLG63310.1"/>
    <property type="molecule type" value="Genomic_DNA"/>
</dbReference>
<evidence type="ECO:0000313" key="3">
    <source>
        <dbReference type="Proteomes" id="UP000509626"/>
    </source>
</evidence>